<dbReference type="SMART" id="SM00490">
    <property type="entry name" value="HELICc"/>
    <property type="match status" value="1"/>
</dbReference>
<feature type="domain" description="Helicase C-terminal" evidence="6">
    <location>
        <begin position="206"/>
        <end position="380"/>
    </location>
</feature>
<dbReference type="InterPro" id="IPR007502">
    <property type="entry name" value="Helicase-assoc_dom"/>
</dbReference>
<dbReference type="EMBL" id="JBHSDU010000003">
    <property type="protein sequence ID" value="MFC4309639.1"/>
    <property type="molecule type" value="Genomic_DNA"/>
</dbReference>
<dbReference type="NCBIfam" id="TIGR01970">
    <property type="entry name" value="DEAH_box_HrpB"/>
    <property type="match status" value="1"/>
</dbReference>
<dbReference type="InterPro" id="IPR014001">
    <property type="entry name" value="Helicase_ATP-bd"/>
</dbReference>
<gene>
    <name evidence="7" type="primary">hrpB</name>
    <name evidence="7" type="ORF">ACFPN2_11160</name>
</gene>
<accession>A0ABV8ST05</accession>
<keyword evidence="4" id="KW-0067">ATP-binding</keyword>
<dbReference type="Pfam" id="PF08482">
    <property type="entry name" value="HrpB_C"/>
    <property type="match status" value="1"/>
</dbReference>
<dbReference type="PROSITE" id="PS51192">
    <property type="entry name" value="HELICASE_ATP_BIND_1"/>
    <property type="match status" value="1"/>
</dbReference>
<dbReference type="InterPro" id="IPR010225">
    <property type="entry name" value="HrpB"/>
</dbReference>
<evidence type="ECO:0000313" key="8">
    <source>
        <dbReference type="Proteomes" id="UP001595904"/>
    </source>
</evidence>
<dbReference type="CDD" id="cd18791">
    <property type="entry name" value="SF2_C_RHA"/>
    <property type="match status" value="1"/>
</dbReference>
<dbReference type="InterPro" id="IPR013689">
    <property type="entry name" value="RNA_helicase_ATP-dep_HrpB_C"/>
</dbReference>
<evidence type="ECO:0000259" key="5">
    <source>
        <dbReference type="PROSITE" id="PS51192"/>
    </source>
</evidence>
<keyword evidence="2 7" id="KW-0378">Hydrolase</keyword>
<dbReference type="InterPro" id="IPR049614">
    <property type="entry name" value="HrpB_DEXH"/>
</dbReference>
<keyword evidence="3 7" id="KW-0347">Helicase</keyword>
<evidence type="ECO:0000256" key="4">
    <source>
        <dbReference type="ARBA" id="ARBA00022840"/>
    </source>
</evidence>
<dbReference type="Gene3D" id="1.20.120.1080">
    <property type="match status" value="1"/>
</dbReference>
<dbReference type="PANTHER" id="PTHR43519:SF1">
    <property type="entry name" value="ATP-DEPENDENT RNA HELICASE HRPB"/>
    <property type="match status" value="1"/>
</dbReference>
<evidence type="ECO:0000256" key="2">
    <source>
        <dbReference type="ARBA" id="ARBA00022801"/>
    </source>
</evidence>
<dbReference type="PANTHER" id="PTHR43519">
    <property type="entry name" value="ATP-DEPENDENT RNA HELICASE HRPB"/>
    <property type="match status" value="1"/>
</dbReference>
<dbReference type="GO" id="GO:0003724">
    <property type="term" value="F:RNA helicase activity"/>
    <property type="evidence" value="ECO:0007669"/>
    <property type="project" value="UniProtKB-EC"/>
</dbReference>
<comment type="caution">
    <text evidence="7">The sequence shown here is derived from an EMBL/GenBank/DDBJ whole genome shotgun (WGS) entry which is preliminary data.</text>
</comment>
<evidence type="ECO:0000256" key="1">
    <source>
        <dbReference type="ARBA" id="ARBA00022741"/>
    </source>
</evidence>
<dbReference type="Proteomes" id="UP001595904">
    <property type="component" value="Unassembled WGS sequence"/>
</dbReference>
<keyword evidence="8" id="KW-1185">Reference proteome</keyword>
<dbReference type="InterPro" id="IPR011545">
    <property type="entry name" value="DEAD/DEAH_box_helicase_dom"/>
</dbReference>
<dbReference type="Pfam" id="PF00270">
    <property type="entry name" value="DEAD"/>
    <property type="match status" value="1"/>
</dbReference>
<feature type="domain" description="Helicase ATP-binding" evidence="5">
    <location>
        <begin position="17"/>
        <end position="181"/>
    </location>
</feature>
<evidence type="ECO:0000256" key="3">
    <source>
        <dbReference type="ARBA" id="ARBA00022806"/>
    </source>
</evidence>
<dbReference type="PIRSF" id="PIRSF005496">
    <property type="entry name" value="ATP_hel_hrpB"/>
    <property type="match status" value="1"/>
</dbReference>
<dbReference type="RefSeq" id="WP_380596679.1">
    <property type="nucleotide sequence ID" value="NZ_JBHSDU010000003.1"/>
</dbReference>
<dbReference type="InterPro" id="IPR001650">
    <property type="entry name" value="Helicase_C-like"/>
</dbReference>
<evidence type="ECO:0000313" key="7">
    <source>
        <dbReference type="EMBL" id="MFC4309639.1"/>
    </source>
</evidence>
<proteinExistence type="predicted"/>
<evidence type="ECO:0000259" key="6">
    <source>
        <dbReference type="PROSITE" id="PS51194"/>
    </source>
</evidence>
<dbReference type="EC" id="3.6.4.13" evidence="7"/>
<dbReference type="SMART" id="SM00487">
    <property type="entry name" value="DEXDc"/>
    <property type="match status" value="1"/>
</dbReference>
<dbReference type="PROSITE" id="PS51194">
    <property type="entry name" value="HELICASE_CTER"/>
    <property type="match status" value="1"/>
</dbReference>
<dbReference type="Gene3D" id="3.40.50.300">
    <property type="entry name" value="P-loop containing nucleotide triphosphate hydrolases"/>
    <property type="match status" value="2"/>
</dbReference>
<dbReference type="SMART" id="SM00847">
    <property type="entry name" value="HA2"/>
    <property type="match status" value="1"/>
</dbReference>
<organism evidence="7 8">
    <name type="scientific">Steroidobacter flavus</name>
    <dbReference type="NCBI Taxonomy" id="1842136"/>
    <lineage>
        <taxon>Bacteria</taxon>
        <taxon>Pseudomonadati</taxon>
        <taxon>Pseudomonadota</taxon>
        <taxon>Gammaproteobacteria</taxon>
        <taxon>Steroidobacterales</taxon>
        <taxon>Steroidobacteraceae</taxon>
        <taxon>Steroidobacter</taxon>
    </lineage>
</organism>
<dbReference type="Pfam" id="PF00271">
    <property type="entry name" value="Helicase_C"/>
    <property type="match status" value="1"/>
</dbReference>
<protein>
    <submittedName>
        <fullName evidence="7">ATP-dependent helicase HrpB</fullName>
        <ecNumber evidence="7">3.6.4.13</ecNumber>
    </submittedName>
</protein>
<dbReference type="SUPFAM" id="SSF52540">
    <property type="entry name" value="P-loop containing nucleoside triphosphate hydrolases"/>
    <property type="match status" value="1"/>
</dbReference>
<sequence length="847" mass="94094">MNRPASLPIETALPDLRRALTDHRNVVLQAPPGAGKSTGVPLALLPEPWRGDARIVMLEPRRLAARAVATRMAQTLGEPVGRTVGFRTRLETKVTKDTRIEVVTEGILTRWLQRDPTLEGVALVIFDEFHERSLNADLGLALCLDAQETIREDLRLLVMSATLDGAAVAKLLGDAPIITSEGRAFPVTTHYRERLDVRSSRPQYEDMAQILARTISRAIEDEPGDVLAFLPGQGEIRRAQRFLEETSLPPGVRVLPLFGELSPQEQDAAIQPSRSGERKIVLATNIAETSLTIEGVRIVVDSGQERRSRFDPVTGMGRLELGSISRASADQRRGRAGRVQAGVCYRLWSEVEHAALPAQTAPEIVGADLAPLALELANWGIADPSALRWLDPPPSATFAQARDLLRSLDAIAAEGRVTEHGRALARMATHPRLAHMIVRGAELGLQTTALQIAAVLGERDFLRTQGQDRNVDLRFRVEALRGERSLPANVFIDQGAKQRALRSIDLLARQLEKPRKDSSQLGDFDVGRLLALAYPDRIAQSRGTGGRYLLSSGRGAQLPPAQSLSQAEFLVVADLDAGDREAMIRLAAPLTRELLEADFASHIEHRERFEWSSREQSVAAQDERWLGALKLYERRIDKPDPTRMLEAMLAGVRELGLGALPWTKTARALQTRLIFAKRFDERAPAPWPDVSDAALMEHLDEWLAPWLNDMSRRDHLARLDLHDILMSLLDWNAQQRLETFAPTHLAVPSGSRIPIDYTEESPTVAVRLQEVFGMHETPTVAEGRVPLTLQLLSPAHRPVQVTRDLVSFWARGYLDVKKELKGRYPKHYWPDDPLTAQATARAKPRPR</sequence>
<dbReference type="InterPro" id="IPR027417">
    <property type="entry name" value="P-loop_NTPase"/>
</dbReference>
<dbReference type="GO" id="GO:0016787">
    <property type="term" value="F:hydrolase activity"/>
    <property type="evidence" value="ECO:0007669"/>
    <property type="project" value="UniProtKB-KW"/>
</dbReference>
<dbReference type="CDD" id="cd17990">
    <property type="entry name" value="DEXHc_HrpB"/>
    <property type="match status" value="1"/>
</dbReference>
<name>A0ABV8ST05_9GAMM</name>
<reference evidence="8" key="1">
    <citation type="journal article" date="2019" name="Int. J. Syst. Evol. Microbiol.">
        <title>The Global Catalogue of Microorganisms (GCM) 10K type strain sequencing project: providing services to taxonomists for standard genome sequencing and annotation.</title>
        <authorList>
            <consortium name="The Broad Institute Genomics Platform"/>
            <consortium name="The Broad Institute Genome Sequencing Center for Infectious Disease"/>
            <person name="Wu L."/>
            <person name="Ma J."/>
        </authorList>
    </citation>
    <scope>NUCLEOTIDE SEQUENCE [LARGE SCALE GENOMIC DNA]</scope>
    <source>
        <strain evidence="8">CGMCC 1.10759</strain>
    </source>
</reference>
<keyword evidence="1" id="KW-0547">Nucleotide-binding</keyword>